<name>A0A0C2I5H3_THEKT</name>
<dbReference type="Proteomes" id="UP000031668">
    <property type="component" value="Unassembled WGS sequence"/>
</dbReference>
<comment type="caution">
    <text evidence="1">The sequence shown here is derived from an EMBL/GenBank/DDBJ whole genome shotgun (WGS) entry which is preliminary data.</text>
</comment>
<accession>A0A0C2I5H3</accession>
<organism evidence="1 2">
    <name type="scientific">Thelohanellus kitauei</name>
    <name type="common">Myxosporean</name>
    <dbReference type="NCBI Taxonomy" id="669202"/>
    <lineage>
        <taxon>Eukaryota</taxon>
        <taxon>Metazoa</taxon>
        <taxon>Cnidaria</taxon>
        <taxon>Myxozoa</taxon>
        <taxon>Myxosporea</taxon>
        <taxon>Bivalvulida</taxon>
        <taxon>Platysporina</taxon>
        <taxon>Myxobolidae</taxon>
        <taxon>Thelohanellus</taxon>
    </lineage>
</organism>
<dbReference type="EMBL" id="JWZT01005635">
    <property type="protein sequence ID" value="KII60403.1"/>
    <property type="molecule type" value="Genomic_DNA"/>
</dbReference>
<sequence>MAIGTDYAHFSICKDVQEKLICVLVLDLPNSGTSLGLFMINIGTHEFYKIHIVSGEENYPDDETDLFIMTRKEDIEFKAFKVFEKLENIYVDAFQNTNSHSLHNPKM</sequence>
<reference evidence="1 2" key="1">
    <citation type="journal article" date="2014" name="Genome Biol. Evol.">
        <title>The genome of the myxosporean Thelohanellus kitauei shows adaptations to nutrient acquisition within its fish host.</title>
        <authorList>
            <person name="Yang Y."/>
            <person name="Xiong J."/>
            <person name="Zhou Z."/>
            <person name="Huo F."/>
            <person name="Miao W."/>
            <person name="Ran C."/>
            <person name="Liu Y."/>
            <person name="Zhang J."/>
            <person name="Feng J."/>
            <person name="Wang M."/>
            <person name="Wang M."/>
            <person name="Wang L."/>
            <person name="Yao B."/>
        </authorList>
    </citation>
    <scope>NUCLEOTIDE SEQUENCE [LARGE SCALE GENOMIC DNA]</scope>
    <source>
        <strain evidence="1">Wuqing</strain>
    </source>
</reference>
<evidence type="ECO:0000313" key="1">
    <source>
        <dbReference type="EMBL" id="KII60403.1"/>
    </source>
</evidence>
<gene>
    <name evidence="1" type="ORF">RF11_13092</name>
</gene>
<keyword evidence="2" id="KW-1185">Reference proteome</keyword>
<protein>
    <submittedName>
        <fullName evidence="1">Uncharacterized protein</fullName>
    </submittedName>
</protein>
<evidence type="ECO:0000313" key="2">
    <source>
        <dbReference type="Proteomes" id="UP000031668"/>
    </source>
</evidence>
<proteinExistence type="predicted"/>
<dbReference type="AlphaFoldDB" id="A0A0C2I5H3"/>